<dbReference type="InterPro" id="IPR027057">
    <property type="entry name" value="CAXX_Prtase_1"/>
</dbReference>
<organism evidence="18">
    <name type="scientific">Darwinula stevensoni</name>
    <dbReference type="NCBI Taxonomy" id="69355"/>
    <lineage>
        <taxon>Eukaryota</taxon>
        <taxon>Metazoa</taxon>
        <taxon>Ecdysozoa</taxon>
        <taxon>Arthropoda</taxon>
        <taxon>Crustacea</taxon>
        <taxon>Oligostraca</taxon>
        <taxon>Ostracoda</taxon>
        <taxon>Podocopa</taxon>
        <taxon>Podocopida</taxon>
        <taxon>Darwinulocopina</taxon>
        <taxon>Darwinuloidea</taxon>
        <taxon>Darwinulidae</taxon>
        <taxon>Darwinula</taxon>
    </lineage>
</organism>
<accession>A0A7R9FUH3</accession>
<feature type="binding site" evidence="13">
    <location>
        <position position="141"/>
    </location>
    <ligand>
        <name>Zn(2+)</name>
        <dbReference type="ChEBI" id="CHEBI:29105"/>
        <note>catalytic</note>
    </ligand>
</feature>
<dbReference type="Gene3D" id="2.40.50.140">
    <property type="entry name" value="Nucleic acid-binding proteins"/>
    <property type="match status" value="1"/>
</dbReference>
<feature type="domain" description="CAAX prenyl protease 1 N-terminal" evidence="17">
    <location>
        <begin position="1"/>
        <end position="68"/>
    </location>
</feature>
<dbReference type="GO" id="GO:0005525">
    <property type="term" value="F:GTP binding"/>
    <property type="evidence" value="ECO:0007669"/>
    <property type="project" value="InterPro"/>
</dbReference>
<sequence length="456" mass="51156">MTVALFFIDMIKGLVLSLILGIPFLWGLLWLMEQMGTYWWVWAWIATVVFSLFIQLLYPTLIAPLFNKFEPIENPQIQSKIMALANRCHFKLGGIFVMDGSKRSGHGNAYFTGFGGNKRIVFYDTLINSLTPDEVEAVLAHELGHYKLKHIIKMLVVGVLLALIQFAILGYLKEQPWFYSGLGVSPSMQPTLANAQALLLFFMVMPLFTFFVTPLSSIFSRKHEFEADDFAAQNSNKADLITALVKMYEDNASTLTPDPVYSKIFYSHPPAFERITHLQSAGRGDVAHSAEEGLVIASFGQHALVRLSAEVQIPCTQKGKKNAVVTGDWVQVEVDGEQGQIVTILPRRNLFYRSDLFKQKSFAANIDQIFYVVACEPYFDVDLLGRAAIAAESAHINFVIILNKSDLTPLLPLARERLAQYVLWYPLVQTTTQITALSLQQQFSTLLEGQTTLLLG</sequence>
<evidence type="ECO:0000256" key="11">
    <source>
        <dbReference type="ARBA" id="ARBA00044456"/>
    </source>
</evidence>
<dbReference type="AlphaFoldDB" id="A0A7R9FUH3"/>
<evidence type="ECO:0000256" key="10">
    <source>
        <dbReference type="ARBA" id="ARBA00023136"/>
    </source>
</evidence>
<evidence type="ECO:0000256" key="9">
    <source>
        <dbReference type="ARBA" id="ARBA00023049"/>
    </source>
</evidence>
<proteinExistence type="inferred from homology"/>
<keyword evidence="3 14" id="KW-0812">Transmembrane</keyword>
<dbReference type="GO" id="GO:0046872">
    <property type="term" value="F:metal ion binding"/>
    <property type="evidence" value="ECO:0007669"/>
    <property type="project" value="UniProtKB-UniRule"/>
</dbReference>
<feature type="transmembrane region" description="Helical" evidence="14">
    <location>
        <begin position="151"/>
        <end position="172"/>
    </location>
</feature>
<keyword evidence="10 14" id="KW-0472">Membrane</keyword>
<gene>
    <name evidence="18" type="ORF">DSTB1V02_LOCUS14820</name>
</gene>
<evidence type="ECO:0000259" key="17">
    <source>
        <dbReference type="Pfam" id="PF16491"/>
    </source>
</evidence>
<evidence type="ECO:0000256" key="4">
    <source>
        <dbReference type="ARBA" id="ARBA00022723"/>
    </source>
</evidence>
<keyword evidence="9 14" id="KW-0482">Metalloprotease</keyword>
<comment type="similarity">
    <text evidence="14">Belongs to the peptidase M48A family.</text>
</comment>
<comment type="cofactor">
    <cofactor evidence="13 14">
        <name>Zn(2+)</name>
        <dbReference type="ChEBI" id="CHEBI:29105"/>
    </cofactor>
    <text evidence="13 14">Binds 1 zinc ion per subunit.</text>
</comment>
<keyword evidence="2 14" id="KW-0645">Protease</keyword>
<dbReference type="InterPro" id="IPR010914">
    <property type="entry name" value="RsgA_GTPase_dom"/>
</dbReference>
<dbReference type="Gene3D" id="3.40.50.300">
    <property type="entry name" value="P-loop containing nucleotide triphosphate hydrolases"/>
    <property type="match status" value="1"/>
</dbReference>
<reference evidence="18" key="1">
    <citation type="submission" date="2020-11" db="EMBL/GenBank/DDBJ databases">
        <authorList>
            <person name="Tran Van P."/>
        </authorList>
    </citation>
    <scope>NUCLEOTIDE SEQUENCE</scope>
</reference>
<dbReference type="EC" id="3.4.24.84" evidence="14"/>
<dbReference type="InterPro" id="IPR012340">
    <property type="entry name" value="NA-bd_OB-fold"/>
</dbReference>
<dbReference type="CDD" id="cd07343">
    <property type="entry name" value="M48A_Zmpste24p_like"/>
    <property type="match status" value="1"/>
</dbReference>
<evidence type="ECO:0000256" key="3">
    <source>
        <dbReference type="ARBA" id="ARBA00022692"/>
    </source>
</evidence>
<feature type="transmembrane region" description="Helical" evidence="14">
    <location>
        <begin position="38"/>
        <end position="58"/>
    </location>
</feature>
<dbReference type="PANTHER" id="PTHR10120">
    <property type="entry name" value="CAAX PRENYL PROTEASE 1"/>
    <property type="match status" value="1"/>
</dbReference>
<dbReference type="InterPro" id="IPR027417">
    <property type="entry name" value="P-loop_NTPase"/>
</dbReference>
<feature type="domain" description="EngC GTPase" evidence="16">
    <location>
        <begin position="344"/>
        <end position="456"/>
    </location>
</feature>
<comment type="catalytic activity">
    <reaction evidence="11 14">
        <text>Hydrolyzes the peptide bond -P2-(S-farnesyl or geranylgeranyl)C-P1'-P2'-P3'-COOH where P1' and P2' are amino acids with aliphatic side chains and P3' is any C-terminal residue.</text>
        <dbReference type="EC" id="3.4.24.84"/>
    </reaction>
</comment>
<dbReference type="OrthoDB" id="360839at2759"/>
<feature type="domain" description="Peptidase M48" evidence="15">
    <location>
        <begin position="72"/>
        <end position="280"/>
    </location>
</feature>
<comment type="function">
    <text evidence="14">Proteolytically removes the C-terminal three residues of farnesylated proteins.</text>
</comment>
<evidence type="ECO:0000256" key="5">
    <source>
        <dbReference type="ARBA" id="ARBA00022801"/>
    </source>
</evidence>
<dbReference type="GO" id="GO:0004222">
    <property type="term" value="F:metalloendopeptidase activity"/>
    <property type="evidence" value="ECO:0007669"/>
    <property type="project" value="UniProtKB-UniRule"/>
</dbReference>
<keyword evidence="19" id="KW-1185">Reference proteome</keyword>
<keyword evidence="5 14" id="KW-0378">Hydrolase</keyword>
<evidence type="ECO:0000256" key="12">
    <source>
        <dbReference type="PIRSR" id="PIRSR627057-1"/>
    </source>
</evidence>
<dbReference type="Pfam" id="PF16491">
    <property type="entry name" value="Peptidase_M48_N"/>
    <property type="match status" value="1"/>
</dbReference>
<evidence type="ECO:0000256" key="14">
    <source>
        <dbReference type="RuleBase" id="RU366005"/>
    </source>
</evidence>
<keyword evidence="6 14" id="KW-0256">Endoplasmic reticulum</keyword>
<evidence type="ECO:0000313" key="18">
    <source>
        <dbReference type="EMBL" id="CAD7255075.1"/>
    </source>
</evidence>
<evidence type="ECO:0000256" key="1">
    <source>
        <dbReference type="ARBA" id="ARBA00004477"/>
    </source>
</evidence>
<evidence type="ECO:0000256" key="13">
    <source>
        <dbReference type="PIRSR" id="PIRSR627057-2"/>
    </source>
</evidence>
<evidence type="ECO:0000256" key="7">
    <source>
        <dbReference type="ARBA" id="ARBA00022833"/>
    </source>
</evidence>
<dbReference type="InterPro" id="IPR001915">
    <property type="entry name" value="Peptidase_M48"/>
</dbReference>
<dbReference type="Pfam" id="PF01435">
    <property type="entry name" value="Peptidase_M48"/>
    <property type="match status" value="1"/>
</dbReference>
<evidence type="ECO:0000256" key="2">
    <source>
        <dbReference type="ARBA" id="ARBA00022670"/>
    </source>
</evidence>
<keyword evidence="4 13" id="KW-0479">Metal-binding</keyword>
<keyword evidence="7 13" id="KW-0862">Zinc</keyword>
<feature type="active site" evidence="12">
    <location>
        <position position="142"/>
    </location>
</feature>
<dbReference type="InterPro" id="IPR032456">
    <property type="entry name" value="Peptidase_M48_N"/>
</dbReference>
<evidence type="ECO:0000256" key="6">
    <source>
        <dbReference type="ARBA" id="ARBA00022824"/>
    </source>
</evidence>
<keyword evidence="8 14" id="KW-1133">Transmembrane helix</keyword>
<dbReference type="Proteomes" id="UP000677054">
    <property type="component" value="Unassembled WGS sequence"/>
</dbReference>
<dbReference type="Pfam" id="PF03193">
    <property type="entry name" value="RsgA_GTPase"/>
    <property type="match status" value="1"/>
</dbReference>
<dbReference type="GO" id="GO:0071586">
    <property type="term" value="P:CAAX-box protein processing"/>
    <property type="evidence" value="ECO:0007669"/>
    <property type="project" value="UniProtKB-UniRule"/>
</dbReference>
<comment type="subcellular location">
    <subcellularLocation>
        <location evidence="1 14">Endoplasmic reticulum membrane</location>
        <topology evidence="1 14">Multi-pass membrane protein</topology>
    </subcellularLocation>
</comment>
<feature type="binding site" evidence="13">
    <location>
        <position position="145"/>
    </location>
    <ligand>
        <name>Zn(2+)</name>
        <dbReference type="ChEBI" id="CHEBI:29105"/>
        <note>catalytic</note>
    </ligand>
</feature>
<evidence type="ECO:0000256" key="8">
    <source>
        <dbReference type="ARBA" id="ARBA00022989"/>
    </source>
</evidence>
<feature type="binding site" evidence="13">
    <location>
        <position position="224"/>
    </location>
    <ligand>
        <name>Zn(2+)</name>
        <dbReference type="ChEBI" id="CHEBI:29105"/>
        <note>catalytic</note>
    </ligand>
</feature>
<feature type="transmembrane region" description="Helical" evidence="14">
    <location>
        <begin position="12"/>
        <end position="32"/>
    </location>
</feature>
<name>A0A7R9FUH3_9CRUS</name>
<feature type="non-terminal residue" evidence="18">
    <location>
        <position position="1"/>
    </location>
</feature>
<comment type="caution">
    <text evidence="14">Lacks conserved residue(s) required for the propagation of feature annotation.</text>
</comment>
<dbReference type="EMBL" id="CAJPEV010016781">
    <property type="protein sequence ID" value="CAG0907420.1"/>
    <property type="molecule type" value="Genomic_DNA"/>
</dbReference>
<evidence type="ECO:0000259" key="16">
    <source>
        <dbReference type="Pfam" id="PF03193"/>
    </source>
</evidence>
<dbReference type="Gene3D" id="3.30.2010.10">
    <property type="entry name" value="Metalloproteases ('zincins'), catalytic domain"/>
    <property type="match status" value="1"/>
</dbReference>
<dbReference type="EMBL" id="LR916299">
    <property type="protein sequence ID" value="CAD7255075.1"/>
    <property type="molecule type" value="Genomic_DNA"/>
</dbReference>
<feature type="active site" description="Proton donor" evidence="12">
    <location>
        <position position="228"/>
    </location>
</feature>
<dbReference type="SUPFAM" id="SSF52540">
    <property type="entry name" value="P-loop containing nucleoside triphosphate hydrolases"/>
    <property type="match status" value="1"/>
</dbReference>
<dbReference type="GO" id="GO:0003924">
    <property type="term" value="F:GTPase activity"/>
    <property type="evidence" value="ECO:0007669"/>
    <property type="project" value="InterPro"/>
</dbReference>
<dbReference type="GO" id="GO:0005789">
    <property type="term" value="C:endoplasmic reticulum membrane"/>
    <property type="evidence" value="ECO:0007669"/>
    <property type="project" value="UniProtKB-SubCell"/>
</dbReference>
<evidence type="ECO:0000259" key="15">
    <source>
        <dbReference type="Pfam" id="PF01435"/>
    </source>
</evidence>
<dbReference type="FunFam" id="3.30.2010.10:FF:000002">
    <property type="entry name" value="CAAX prenyl protease"/>
    <property type="match status" value="1"/>
</dbReference>
<evidence type="ECO:0000313" key="19">
    <source>
        <dbReference type="Proteomes" id="UP000677054"/>
    </source>
</evidence>
<feature type="transmembrane region" description="Helical" evidence="14">
    <location>
        <begin position="192"/>
        <end position="212"/>
    </location>
</feature>
<protein>
    <recommendedName>
        <fullName evidence="14">CAAX prenyl protease</fullName>
        <ecNumber evidence="14">3.4.24.84</ecNumber>
    </recommendedName>
</protein>